<dbReference type="InterPro" id="IPR004188">
    <property type="entry name" value="Phe-tRNA_ligase_II_N"/>
</dbReference>
<dbReference type="EMBL" id="VULZ01000003">
    <property type="protein sequence ID" value="MSS14159.1"/>
    <property type="molecule type" value="Genomic_DNA"/>
</dbReference>
<dbReference type="InterPro" id="IPR004529">
    <property type="entry name" value="Phe-tRNA-synth_IIc_asu"/>
</dbReference>
<evidence type="ECO:0000256" key="5">
    <source>
        <dbReference type="ARBA" id="ARBA00022598"/>
    </source>
</evidence>
<dbReference type="GO" id="GO:0005737">
    <property type="term" value="C:cytoplasm"/>
    <property type="evidence" value="ECO:0007669"/>
    <property type="project" value="UniProtKB-SubCell"/>
</dbReference>
<evidence type="ECO:0000256" key="6">
    <source>
        <dbReference type="ARBA" id="ARBA00022723"/>
    </source>
</evidence>
<dbReference type="Pfam" id="PF01409">
    <property type="entry name" value="tRNA-synt_2d"/>
    <property type="match status" value="1"/>
</dbReference>
<proteinExistence type="inferred from homology"/>
<keyword evidence="11 13" id="KW-0030">Aminoacyl-tRNA synthetase</keyword>
<name>A0A6L5X181_9FIRM</name>
<reference evidence="15 16" key="1">
    <citation type="submission" date="2019-08" db="EMBL/GenBank/DDBJ databases">
        <title>In-depth cultivation of the pig gut microbiome towards novel bacterial diversity and tailored functional studies.</title>
        <authorList>
            <person name="Wylensek D."/>
            <person name="Hitch T.C.A."/>
            <person name="Clavel T."/>
        </authorList>
    </citation>
    <scope>NUCLEOTIDE SEQUENCE [LARGE SCALE GENOMIC DNA]</scope>
    <source>
        <strain evidence="15 16">Oil+RF-744-WCA-WT-11</strain>
    </source>
</reference>
<keyword evidence="10 13" id="KW-0648">Protein biosynthesis</keyword>
<dbReference type="PROSITE" id="PS50862">
    <property type="entry name" value="AA_TRNA_LIGASE_II"/>
    <property type="match status" value="1"/>
</dbReference>
<evidence type="ECO:0000256" key="12">
    <source>
        <dbReference type="ARBA" id="ARBA00049255"/>
    </source>
</evidence>
<dbReference type="GO" id="GO:0004826">
    <property type="term" value="F:phenylalanine-tRNA ligase activity"/>
    <property type="evidence" value="ECO:0007669"/>
    <property type="project" value="UniProtKB-UniRule"/>
</dbReference>
<keyword evidence="7 13" id="KW-0547">Nucleotide-binding</keyword>
<dbReference type="Proteomes" id="UP000481852">
    <property type="component" value="Unassembled WGS sequence"/>
</dbReference>
<keyword evidence="9 13" id="KW-0460">Magnesium</keyword>
<keyword evidence="5 13" id="KW-0436">Ligase</keyword>
<dbReference type="InterPro" id="IPR045864">
    <property type="entry name" value="aa-tRNA-synth_II/BPL/LPL"/>
</dbReference>
<keyword evidence="4 13" id="KW-0963">Cytoplasm</keyword>
<dbReference type="PANTHER" id="PTHR11538:SF41">
    <property type="entry name" value="PHENYLALANINE--TRNA LIGASE, MITOCHONDRIAL"/>
    <property type="match status" value="1"/>
</dbReference>
<evidence type="ECO:0000256" key="2">
    <source>
        <dbReference type="ARBA" id="ARBA00010207"/>
    </source>
</evidence>
<dbReference type="InterPro" id="IPR022911">
    <property type="entry name" value="Phe_tRNA_ligase_alpha1_bac"/>
</dbReference>
<evidence type="ECO:0000256" key="1">
    <source>
        <dbReference type="ARBA" id="ARBA00004496"/>
    </source>
</evidence>
<dbReference type="GO" id="GO:0006432">
    <property type="term" value="P:phenylalanyl-tRNA aminoacylation"/>
    <property type="evidence" value="ECO:0007669"/>
    <property type="project" value="UniProtKB-UniRule"/>
</dbReference>
<dbReference type="InterPro" id="IPR006195">
    <property type="entry name" value="aa-tRNA-synth_II"/>
</dbReference>
<evidence type="ECO:0000256" key="13">
    <source>
        <dbReference type="HAMAP-Rule" id="MF_00281"/>
    </source>
</evidence>
<comment type="catalytic activity">
    <reaction evidence="12 13">
        <text>tRNA(Phe) + L-phenylalanine + ATP = L-phenylalanyl-tRNA(Phe) + AMP + diphosphate + H(+)</text>
        <dbReference type="Rhea" id="RHEA:19413"/>
        <dbReference type="Rhea" id="RHEA-COMP:9668"/>
        <dbReference type="Rhea" id="RHEA-COMP:9699"/>
        <dbReference type="ChEBI" id="CHEBI:15378"/>
        <dbReference type="ChEBI" id="CHEBI:30616"/>
        <dbReference type="ChEBI" id="CHEBI:33019"/>
        <dbReference type="ChEBI" id="CHEBI:58095"/>
        <dbReference type="ChEBI" id="CHEBI:78442"/>
        <dbReference type="ChEBI" id="CHEBI:78531"/>
        <dbReference type="ChEBI" id="CHEBI:456215"/>
        <dbReference type="EC" id="6.1.1.20"/>
    </reaction>
</comment>
<dbReference type="NCBIfam" id="TIGR00468">
    <property type="entry name" value="pheS"/>
    <property type="match status" value="1"/>
</dbReference>
<comment type="subunit">
    <text evidence="3 13">Tetramer of two alpha and two beta subunits.</text>
</comment>
<dbReference type="GO" id="GO:0005524">
    <property type="term" value="F:ATP binding"/>
    <property type="evidence" value="ECO:0007669"/>
    <property type="project" value="UniProtKB-UniRule"/>
</dbReference>
<evidence type="ECO:0000256" key="4">
    <source>
        <dbReference type="ARBA" id="ARBA00022490"/>
    </source>
</evidence>
<dbReference type="CDD" id="cd00496">
    <property type="entry name" value="PheRS_alpha_core"/>
    <property type="match status" value="1"/>
</dbReference>
<comment type="similarity">
    <text evidence="2 13">Belongs to the class-II aminoacyl-tRNA synthetase family. Phe-tRNA synthetase alpha subunit type 1 subfamily.</text>
</comment>
<dbReference type="GO" id="GO:0000287">
    <property type="term" value="F:magnesium ion binding"/>
    <property type="evidence" value="ECO:0007669"/>
    <property type="project" value="UniProtKB-UniRule"/>
</dbReference>
<protein>
    <recommendedName>
        <fullName evidence="13">Phenylalanine--tRNA ligase alpha subunit</fullName>
        <ecNumber evidence="13">6.1.1.20</ecNumber>
    </recommendedName>
    <alternativeName>
        <fullName evidence="13">Phenylalanyl-tRNA synthetase alpha subunit</fullName>
        <shortName evidence="13">PheRS</shortName>
    </alternativeName>
</protein>
<dbReference type="SUPFAM" id="SSF55681">
    <property type="entry name" value="Class II aaRS and biotin synthetases"/>
    <property type="match status" value="1"/>
</dbReference>
<sequence length="347" mass="39256">MADLNQLLGKIAEVRDAIKNSADGLQDRRAVYETRKSFLEKSGRIGQLMKYMKEIEPAQKADFGKKVNELKSWAVDYFDSLDEKIKQKELQSRYESEKIDITLPSTHRQVGCLHPVTQVRNQLIDVFSGMGFTIYEGSEIENDYYNFTALNTPKDHPARDMQDTFYLSPEFLLRTQTSSGQIHVMEKQKPPIKILSPGKVFRSDDDATHSPMFSQMEGLVVDKGITLGDLQGMLDVFVKKIYGDDTRTRLRPSYFPFTEPSVEVDVSCFECGGKGCNFCKHTGWIEVLGAGIVNRKVLENCGIDPDVYSGLAFGIGIERTAMLKYGINNIKQLFESDIRVLSQIDDN</sequence>
<organism evidence="15 16">
    <name type="scientific">Porcincola intestinalis</name>
    <dbReference type="NCBI Taxonomy" id="2606632"/>
    <lineage>
        <taxon>Bacteria</taxon>
        <taxon>Bacillati</taxon>
        <taxon>Bacillota</taxon>
        <taxon>Clostridia</taxon>
        <taxon>Lachnospirales</taxon>
        <taxon>Lachnospiraceae</taxon>
        <taxon>Porcincola</taxon>
    </lineage>
</organism>
<dbReference type="Gene3D" id="3.30.930.10">
    <property type="entry name" value="Bira Bifunctional Protein, Domain 2"/>
    <property type="match status" value="1"/>
</dbReference>
<dbReference type="InterPro" id="IPR002319">
    <property type="entry name" value="Phenylalanyl-tRNA_Synthase"/>
</dbReference>
<evidence type="ECO:0000259" key="14">
    <source>
        <dbReference type="PROSITE" id="PS50862"/>
    </source>
</evidence>
<feature type="binding site" evidence="13">
    <location>
        <position position="259"/>
    </location>
    <ligand>
        <name>Mg(2+)</name>
        <dbReference type="ChEBI" id="CHEBI:18420"/>
        <note>shared with beta subunit</note>
    </ligand>
</feature>
<accession>A0A6L5X181</accession>
<keyword evidence="6 13" id="KW-0479">Metal-binding</keyword>
<evidence type="ECO:0000256" key="3">
    <source>
        <dbReference type="ARBA" id="ARBA00011209"/>
    </source>
</evidence>
<dbReference type="RefSeq" id="WP_154523409.1">
    <property type="nucleotide sequence ID" value="NZ_VULZ01000003.1"/>
</dbReference>
<evidence type="ECO:0000256" key="8">
    <source>
        <dbReference type="ARBA" id="ARBA00022840"/>
    </source>
</evidence>
<dbReference type="GO" id="GO:0140096">
    <property type="term" value="F:catalytic activity, acting on a protein"/>
    <property type="evidence" value="ECO:0007669"/>
    <property type="project" value="UniProtKB-ARBA"/>
</dbReference>
<evidence type="ECO:0000256" key="7">
    <source>
        <dbReference type="ARBA" id="ARBA00022741"/>
    </source>
</evidence>
<gene>
    <name evidence="13 15" type="primary">pheS</name>
    <name evidence="15" type="ORF">FYJ35_03730</name>
</gene>
<dbReference type="GO" id="GO:0016740">
    <property type="term" value="F:transferase activity"/>
    <property type="evidence" value="ECO:0007669"/>
    <property type="project" value="UniProtKB-ARBA"/>
</dbReference>
<feature type="domain" description="Aminoacyl-transfer RNA synthetases class-II family profile" evidence="14">
    <location>
        <begin position="170"/>
        <end position="343"/>
    </location>
</feature>
<evidence type="ECO:0000313" key="16">
    <source>
        <dbReference type="Proteomes" id="UP000481852"/>
    </source>
</evidence>
<comment type="subcellular location">
    <subcellularLocation>
        <location evidence="1 13">Cytoplasm</location>
    </subcellularLocation>
</comment>
<dbReference type="SUPFAM" id="SSF46589">
    <property type="entry name" value="tRNA-binding arm"/>
    <property type="match status" value="1"/>
</dbReference>
<dbReference type="HAMAP" id="MF_00281">
    <property type="entry name" value="Phe_tRNA_synth_alpha1"/>
    <property type="match status" value="1"/>
</dbReference>
<evidence type="ECO:0000256" key="11">
    <source>
        <dbReference type="ARBA" id="ARBA00023146"/>
    </source>
</evidence>
<comment type="caution">
    <text evidence="15">The sequence shown here is derived from an EMBL/GenBank/DDBJ whole genome shotgun (WGS) entry which is preliminary data.</text>
</comment>
<evidence type="ECO:0000256" key="9">
    <source>
        <dbReference type="ARBA" id="ARBA00022842"/>
    </source>
</evidence>
<dbReference type="Pfam" id="PF02912">
    <property type="entry name" value="Phe_tRNA-synt_N"/>
    <property type="match status" value="1"/>
</dbReference>
<comment type="cofactor">
    <cofactor evidence="13">
        <name>Mg(2+)</name>
        <dbReference type="ChEBI" id="CHEBI:18420"/>
    </cofactor>
    <text evidence="13">Binds 2 magnesium ions per tetramer.</text>
</comment>
<dbReference type="AlphaFoldDB" id="A0A6L5X181"/>
<dbReference type="PANTHER" id="PTHR11538">
    <property type="entry name" value="PHENYLALANYL-TRNA SYNTHETASE"/>
    <property type="match status" value="1"/>
</dbReference>
<dbReference type="EC" id="6.1.1.20" evidence="13"/>
<evidence type="ECO:0000256" key="10">
    <source>
        <dbReference type="ARBA" id="ARBA00022917"/>
    </source>
</evidence>
<keyword evidence="16" id="KW-1185">Reference proteome</keyword>
<evidence type="ECO:0000313" key="15">
    <source>
        <dbReference type="EMBL" id="MSS14159.1"/>
    </source>
</evidence>
<keyword evidence="8 13" id="KW-0067">ATP-binding</keyword>
<dbReference type="GO" id="GO:0000049">
    <property type="term" value="F:tRNA binding"/>
    <property type="evidence" value="ECO:0007669"/>
    <property type="project" value="InterPro"/>
</dbReference>
<dbReference type="InterPro" id="IPR010978">
    <property type="entry name" value="tRNA-bd_arm"/>
</dbReference>